<evidence type="ECO:0000256" key="4">
    <source>
        <dbReference type="ARBA" id="ARBA00023125"/>
    </source>
</evidence>
<evidence type="ECO:0000259" key="7">
    <source>
        <dbReference type="Pfam" id="PF04545"/>
    </source>
</evidence>
<evidence type="ECO:0000259" key="6">
    <source>
        <dbReference type="Pfam" id="PF04542"/>
    </source>
</evidence>
<accession>A0A3S5GYL4</accession>
<protein>
    <submittedName>
        <fullName evidence="8">RNA polymerase sigma-24 subunit ECF subfamily</fullName>
    </submittedName>
</protein>
<dbReference type="NCBIfam" id="TIGR02937">
    <property type="entry name" value="sigma70-ECF"/>
    <property type="match status" value="1"/>
</dbReference>
<keyword evidence="3" id="KW-0731">Sigma factor</keyword>
<evidence type="ECO:0000256" key="2">
    <source>
        <dbReference type="ARBA" id="ARBA00023015"/>
    </source>
</evidence>
<organism evidence="8">
    <name type="scientific">Myxococcus fulvus</name>
    <dbReference type="NCBI Taxonomy" id="33"/>
    <lineage>
        <taxon>Bacteria</taxon>
        <taxon>Pseudomonadati</taxon>
        <taxon>Myxococcota</taxon>
        <taxon>Myxococcia</taxon>
        <taxon>Myxococcales</taxon>
        <taxon>Cystobacterineae</taxon>
        <taxon>Myxococcaceae</taxon>
        <taxon>Myxococcus</taxon>
    </lineage>
</organism>
<dbReference type="EMBL" id="MH908923">
    <property type="protein sequence ID" value="AYM54506.1"/>
    <property type="molecule type" value="Genomic_DNA"/>
</dbReference>
<dbReference type="SUPFAM" id="SSF88946">
    <property type="entry name" value="Sigma2 domain of RNA polymerase sigma factors"/>
    <property type="match status" value="1"/>
</dbReference>
<keyword evidence="2" id="KW-0805">Transcription regulation</keyword>
<keyword evidence="5" id="KW-0804">Transcription</keyword>
<keyword evidence="4" id="KW-0238">DNA-binding</keyword>
<dbReference type="GO" id="GO:0016987">
    <property type="term" value="F:sigma factor activity"/>
    <property type="evidence" value="ECO:0007669"/>
    <property type="project" value="UniProtKB-KW"/>
</dbReference>
<dbReference type="InterPro" id="IPR007630">
    <property type="entry name" value="RNA_pol_sigma70_r4"/>
</dbReference>
<dbReference type="Gene3D" id="1.10.1740.10">
    <property type="match status" value="1"/>
</dbReference>
<dbReference type="InterPro" id="IPR007627">
    <property type="entry name" value="RNA_pol_sigma70_r2"/>
</dbReference>
<comment type="similarity">
    <text evidence="1">Belongs to the sigma-70 factor family. ECF subfamily.</text>
</comment>
<dbReference type="InterPro" id="IPR013325">
    <property type="entry name" value="RNA_pol_sigma_r2"/>
</dbReference>
<dbReference type="Pfam" id="PF04545">
    <property type="entry name" value="Sigma70_r4"/>
    <property type="match status" value="1"/>
</dbReference>
<evidence type="ECO:0000313" key="8">
    <source>
        <dbReference type="EMBL" id="AYM54506.1"/>
    </source>
</evidence>
<proteinExistence type="inferred from homology"/>
<name>A0A3S5GYL4_MYXFU</name>
<dbReference type="InterPro" id="IPR039425">
    <property type="entry name" value="RNA_pol_sigma-70-like"/>
</dbReference>
<feature type="domain" description="RNA polymerase sigma-70 region 4" evidence="7">
    <location>
        <begin position="137"/>
        <end position="166"/>
    </location>
</feature>
<dbReference type="InterPro" id="IPR014284">
    <property type="entry name" value="RNA_pol_sigma-70_dom"/>
</dbReference>
<dbReference type="AlphaFoldDB" id="A0A3S5GYL4"/>
<evidence type="ECO:0000256" key="3">
    <source>
        <dbReference type="ARBA" id="ARBA00023082"/>
    </source>
</evidence>
<sequence>MSFPPARRRIPAGAYPSCLELSELYLRHGRALRQRARALLGGVDESEDVLQDVFLAMLASPELHRGEASVFTLLSQMVTHKALDRYRARARRLVWHARLGSEARSDDGGESLLRVEAARDLRWMVRSTPAQVLTAARLHFVEGHTQGEVAEVLGVSRKTVVRLLKRLWVQARC</sequence>
<dbReference type="Gene3D" id="1.10.10.10">
    <property type="entry name" value="Winged helix-like DNA-binding domain superfamily/Winged helix DNA-binding domain"/>
    <property type="match status" value="1"/>
</dbReference>
<feature type="domain" description="RNA polymerase sigma-70 region 2" evidence="6">
    <location>
        <begin position="24"/>
        <end position="92"/>
    </location>
</feature>
<evidence type="ECO:0000256" key="1">
    <source>
        <dbReference type="ARBA" id="ARBA00010641"/>
    </source>
</evidence>
<dbReference type="PANTHER" id="PTHR43133">
    <property type="entry name" value="RNA POLYMERASE ECF-TYPE SIGMA FACTO"/>
    <property type="match status" value="1"/>
</dbReference>
<dbReference type="InterPro" id="IPR013324">
    <property type="entry name" value="RNA_pol_sigma_r3/r4-like"/>
</dbReference>
<dbReference type="SUPFAM" id="SSF88659">
    <property type="entry name" value="Sigma3 and sigma4 domains of RNA polymerase sigma factors"/>
    <property type="match status" value="1"/>
</dbReference>
<dbReference type="PANTHER" id="PTHR43133:SF8">
    <property type="entry name" value="RNA POLYMERASE SIGMA FACTOR HI_1459-RELATED"/>
    <property type="match status" value="1"/>
</dbReference>
<dbReference type="Pfam" id="PF04542">
    <property type="entry name" value="Sigma70_r2"/>
    <property type="match status" value="1"/>
</dbReference>
<reference evidence="8" key="1">
    <citation type="journal article" date="2018" name="J. Ind. Microbiol. Biotechnol.">
        <title>Genome mining reveals uncommon alkylpyrones as type III PKS products from myxobacteria.</title>
        <authorList>
            <person name="Hug J.J."/>
            <person name="Panter F."/>
            <person name="Krug D."/>
            <person name="Muller R."/>
        </authorList>
    </citation>
    <scope>NUCLEOTIDE SEQUENCE</scope>
    <source>
        <strain evidence="8">MCy10608</strain>
    </source>
</reference>
<dbReference type="InterPro" id="IPR036388">
    <property type="entry name" value="WH-like_DNA-bd_sf"/>
</dbReference>
<dbReference type="GO" id="GO:0006352">
    <property type="term" value="P:DNA-templated transcription initiation"/>
    <property type="evidence" value="ECO:0007669"/>
    <property type="project" value="InterPro"/>
</dbReference>
<dbReference type="GO" id="GO:0003677">
    <property type="term" value="F:DNA binding"/>
    <property type="evidence" value="ECO:0007669"/>
    <property type="project" value="UniProtKB-KW"/>
</dbReference>
<evidence type="ECO:0000256" key="5">
    <source>
        <dbReference type="ARBA" id="ARBA00023163"/>
    </source>
</evidence>